<evidence type="ECO:0000313" key="1">
    <source>
        <dbReference type="EMBL" id="TLV02237.1"/>
    </source>
</evidence>
<gene>
    <name evidence="1" type="ORF">FEN17_00935</name>
</gene>
<name>A0A5R9L1H9_9BACT</name>
<dbReference type="AlphaFoldDB" id="A0A5R9L1H9"/>
<organism evidence="1 2">
    <name type="scientific">Dyadobacter luticola</name>
    <dbReference type="NCBI Taxonomy" id="1979387"/>
    <lineage>
        <taxon>Bacteria</taxon>
        <taxon>Pseudomonadati</taxon>
        <taxon>Bacteroidota</taxon>
        <taxon>Cytophagia</taxon>
        <taxon>Cytophagales</taxon>
        <taxon>Spirosomataceae</taxon>
        <taxon>Dyadobacter</taxon>
    </lineage>
</organism>
<accession>A0A5R9L1H9</accession>
<dbReference type="SUPFAM" id="SSF56935">
    <property type="entry name" value="Porins"/>
    <property type="match status" value="1"/>
</dbReference>
<dbReference type="Proteomes" id="UP000306402">
    <property type="component" value="Unassembled WGS sequence"/>
</dbReference>
<protein>
    <submittedName>
        <fullName evidence="1">Uncharacterized protein</fullName>
    </submittedName>
</protein>
<sequence>MLSFQKSFSQSPQPQPGRMLAVNIGTSKAGTGDMRGLVLGVEYEKRFRPKLSWSSELGMTIHDGEDLLIVTTDDGGQQDLSYRYTTAGAQLSGKLGWHFAKSEHIDVGLKLGGLVRYQSSSVASERAVLFPLATGYPLPLTINRNFDPQRTVSVGGVFQLFARYTFNKTWSLGALTGLQVDTNGDAFFPSLSLNIGRRF</sequence>
<reference evidence="1 2" key="1">
    <citation type="submission" date="2019-05" db="EMBL/GenBank/DDBJ databases">
        <authorList>
            <person name="Qu J.-H."/>
        </authorList>
    </citation>
    <scope>NUCLEOTIDE SEQUENCE [LARGE SCALE GENOMIC DNA]</scope>
    <source>
        <strain evidence="1 2">T17</strain>
    </source>
</reference>
<comment type="caution">
    <text evidence="1">The sequence shown here is derived from an EMBL/GenBank/DDBJ whole genome shotgun (WGS) entry which is preliminary data.</text>
</comment>
<proteinExistence type="predicted"/>
<dbReference type="OrthoDB" id="943345at2"/>
<keyword evidence="2" id="KW-1185">Reference proteome</keyword>
<evidence type="ECO:0000313" key="2">
    <source>
        <dbReference type="Proteomes" id="UP000306402"/>
    </source>
</evidence>
<dbReference type="EMBL" id="VCEJ01000002">
    <property type="protein sequence ID" value="TLV02237.1"/>
    <property type="molecule type" value="Genomic_DNA"/>
</dbReference>